<dbReference type="PANTHER" id="PTHR37291">
    <property type="entry name" value="5-METHYLCYTOSINE-SPECIFIC RESTRICTION ENZYME B"/>
    <property type="match status" value="1"/>
</dbReference>
<proteinExistence type="predicted"/>
<sequence length="544" mass="62267">MYMEKVFSVLWRNYNQATIDTLTGKSAGQYDIRLGASKKLAKCFELVNKENYTANGGFDVNVDLEGYSFNGASVPKQTVGVRYMGINSARKDWYIRSQRPGTAYPMWVETTRMPKAVDEKSYIVLIRTMSDKYFGRVLLENEVSGLPQVLQDAIQETPDCGMYIPGVHVSNEAEKLYNELMTHTNLLMYGPPGTGKTTLMQEVVTLFNNGGVSNLMFDEDQISDYFSLGSDLVKSKTTWTTFHQSYSYEEFIIGMSTDSSSKKLIDIKPKPGKLLELCEYAREKNQRSLLVIDELNRANVSKVFGEFITIIEPDKRLDAYGNKRNSTVEIQLPYLGYGEKLDFTTSDGKYSVSNPFLMPAEVYTIASMNSVDKSIYPLDSALRRRFYRYNDYPEILSLETHYDIVRIVYASNPSTDVKDHDIKMLLVLIKDMMKHINEKVQIFLGKDYMLGYSYVWKLSEENNPEQLMDSFLYSLYNQILPQLEEIFRNREEQLMYLLGCEEGRAAPYTVTNPSDEEVDLGGVEIISTNTMTAIDAIRWMESLK</sequence>
<dbReference type="EMBL" id="CP015405">
    <property type="protein sequence ID" value="ANU77495.2"/>
    <property type="molecule type" value="Genomic_DNA"/>
</dbReference>
<evidence type="ECO:0000259" key="1">
    <source>
        <dbReference type="SMART" id="SM00382"/>
    </source>
</evidence>
<accession>A0A1C7ID25</accession>
<evidence type="ECO:0000313" key="2">
    <source>
        <dbReference type="EMBL" id="ANU77495.2"/>
    </source>
</evidence>
<dbReference type="GO" id="GO:0005524">
    <property type="term" value="F:ATP binding"/>
    <property type="evidence" value="ECO:0007669"/>
    <property type="project" value="InterPro"/>
</dbReference>
<name>A0A1C7ID25_9FIRM</name>
<dbReference type="Pfam" id="PF07728">
    <property type="entry name" value="AAA_5"/>
    <property type="match status" value="1"/>
</dbReference>
<dbReference type="SUPFAM" id="SSF52540">
    <property type="entry name" value="P-loop containing nucleoside triphosphate hydrolases"/>
    <property type="match status" value="1"/>
</dbReference>
<dbReference type="OrthoDB" id="9781481at2"/>
<dbReference type="KEGG" id="byl:A4V09_18145"/>
<dbReference type="SMART" id="SM00382">
    <property type="entry name" value="AAA"/>
    <property type="match status" value="1"/>
</dbReference>
<keyword evidence="3" id="KW-1185">Reference proteome</keyword>
<dbReference type="InterPro" id="IPR052934">
    <property type="entry name" value="Methyl-DNA_Rec/Restrict_Enz"/>
</dbReference>
<dbReference type="GO" id="GO:0016887">
    <property type="term" value="F:ATP hydrolysis activity"/>
    <property type="evidence" value="ECO:0007669"/>
    <property type="project" value="InterPro"/>
</dbReference>
<reference evidence="2" key="1">
    <citation type="submission" date="2017-04" db="EMBL/GenBank/DDBJ databases">
        <title>Complete Genome Sequences of Twelve Strains of a Stable Defined Moderately Diverse Mouse Microbiota 2 (sDMDMm2).</title>
        <authorList>
            <person name="Uchimura Y."/>
            <person name="Wyss M."/>
            <person name="Brugiroux S."/>
            <person name="Limenitakis J.P."/>
            <person name="Stecher B."/>
            <person name="McCoy K.D."/>
            <person name="Macpherson A.J."/>
        </authorList>
    </citation>
    <scope>NUCLEOTIDE SEQUENCE</scope>
    <source>
        <strain evidence="2">YL58</strain>
    </source>
</reference>
<dbReference type="InterPro" id="IPR003593">
    <property type="entry name" value="AAA+_ATPase"/>
</dbReference>
<dbReference type="REBASE" id="153372">
    <property type="entry name" value="BspYL58McrBCP"/>
</dbReference>
<gene>
    <name evidence="2" type="ORF">A4V09_18145</name>
</gene>
<organism evidence="2 3">
    <name type="scientific">Blautia pseudococcoides</name>
    <dbReference type="NCBI Taxonomy" id="1796616"/>
    <lineage>
        <taxon>Bacteria</taxon>
        <taxon>Bacillati</taxon>
        <taxon>Bacillota</taxon>
        <taxon>Clostridia</taxon>
        <taxon>Lachnospirales</taxon>
        <taxon>Lachnospiraceae</taxon>
        <taxon>Blautia</taxon>
    </lineage>
</organism>
<evidence type="ECO:0000313" key="3">
    <source>
        <dbReference type="Proteomes" id="UP000092574"/>
    </source>
</evidence>
<dbReference type="STRING" id="1796616.A4V09_18145"/>
<dbReference type="PANTHER" id="PTHR37291:SF1">
    <property type="entry name" value="TYPE IV METHYL-DIRECTED RESTRICTION ENZYME ECOKMCRB SUBUNIT"/>
    <property type="match status" value="1"/>
</dbReference>
<dbReference type="InterPro" id="IPR011704">
    <property type="entry name" value="ATPase_dyneun-rel_AAA"/>
</dbReference>
<protein>
    <recommendedName>
        <fullName evidence="1">AAA+ ATPase domain-containing protein</fullName>
    </recommendedName>
</protein>
<dbReference type="Gene3D" id="3.40.50.300">
    <property type="entry name" value="P-loop containing nucleotide triphosphate hydrolases"/>
    <property type="match status" value="1"/>
</dbReference>
<dbReference type="Proteomes" id="UP000092574">
    <property type="component" value="Chromosome"/>
</dbReference>
<feature type="domain" description="AAA+ ATPase" evidence="1">
    <location>
        <begin position="182"/>
        <end position="396"/>
    </location>
</feature>
<dbReference type="InterPro" id="IPR027417">
    <property type="entry name" value="P-loop_NTPase"/>
</dbReference>
<dbReference type="AlphaFoldDB" id="A0A1C7ID25"/>